<accession>A0A3N4KX89</accession>
<evidence type="ECO:0000313" key="2">
    <source>
        <dbReference type="EMBL" id="RPB13882.1"/>
    </source>
</evidence>
<proteinExistence type="predicted"/>
<keyword evidence="3" id="KW-1185">Reference proteome</keyword>
<organism evidence="2 3">
    <name type="scientific">Morchella conica CCBAS932</name>
    <dbReference type="NCBI Taxonomy" id="1392247"/>
    <lineage>
        <taxon>Eukaryota</taxon>
        <taxon>Fungi</taxon>
        <taxon>Dikarya</taxon>
        <taxon>Ascomycota</taxon>
        <taxon>Pezizomycotina</taxon>
        <taxon>Pezizomycetes</taxon>
        <taxon>Pezizales</taxon>
        <taxon>Morchellaceae</taxon>
        <taxon>Morchella</taxon>
    </lineage>
</organism>
<sequence length="156" mass="17335">MGRNDEEGDVETRSGKPPIIVNHPAIPNSGIHLASGGSASTRYGIDLAALRTIWARETYMDTRFEMTSSLWSPGWDLGLSENGKQLLLFRFILKSLEHARTSIIATYAVNPPVSDTVTGGYYPVCGEDGCFRFTNLRRYPDIQYVLLLYDSISVVD</sequence>
<name>A0A3N4KX89_9PEZI</name>
<dbReference type="EMBL" id="ML119120">
    <property type="protein sequence ID" value="RPB13882.1"/>
    <property type="molecule type" value="Genomic_DNA"/>
</dbReference>
<evidence type="ECO:0000256" key="1">
    <source>
        <dbReference type="SAM" id="MobiDB-lite"/>
    </source>
</evidence>
<evidence type="ECO:0000313" key="3">
    <source>
        <dbReference type="Proteomes" id="UP000277580"/>
    </source>
</evidence>
<gene>
    <name evidence="2" type="ORF">P167DRAFT_564101</name>
</gene>
<dbReference type="InParanoid" id="A0A3N4KX89"/>
<feature type="region of interest" description="Disordered" evidence="1">
    <location>
        <begin position="1"/>
        <end position="22"/>
    </location>
</feature>
<dbReference type="AlphaFoldDB" id="A0A3N4KX89"/>
<dbReference type="Proteomes" id="UP000277580">
    <property type="component" value="Unassembled WGS sequence"/>
</dbReference>
<protein>
    <submittedName>
        <fullName evidence="2">Uncharacterized protein</fullName>
    </submittedName>
</protein>
<reference evidence="2 3" key="1">
    <citation type="journal article" date="2018" name="Nat. Ecol. Evol.">
        <title>Pezizomycetes genomes reveal the molecular basis of ectomycorrhizal truffle lifestyle.</title>
        <authorList>
            <person name="Murat C."/>
            <person name="Payen T."/>
            <person name="Noel B."/>
            <person name="Kuo A."/>
            <person name="Morin E."/>
            <person name="Chen J."/>
            <person name="Kohler A."/>
            <person name="Krizsan K."/>
            <person name="Balestrini R."/>
            <person name="Da Silva C."/>
            <person name="Montanini B."/>
            <person name="Hainaut M."/>
            <person name="Levati E."/>
            <person name="Barry K.W."/>
            <person name="Belfiori B."/>
            <person name="Cichocki N."/>
            <person name="Clum A."/>
            <person name="Dockter R.B."/>
            <person name="Fauchery L."/>
            <person name="Guy J."/>
            <person name="Iotti M."/>
            <person name="Le Tacon F."/>
            <person name="Lindquist E.A."/>
            <person name="Lipzen A."/>
            <person name="Malagnac F."/>
            <person name="Mello A."/>
            <person name="Molinier V."/>
            <person name="Miyauchi S."/>
            <person name="Poulain J."/>
            <person name="Riccioni C."/>
            <person name="Rubini A."/>
            <person name="Sitrit Y."/>
            <person name="Splivallo R."/>
            <person name="Traeger S."/>
            <person name="Wang M."/>
            <person name="Zifcakova L."/>
            <person name="Wipf D."/>
            <person name="Zambonelli A."/>
            <person name="Paolocci F."/>
            <person name="Nowrousian M."/>
            <person name="Ottonello S."/>
            <person name="Baldrian P."/>
            <person name="Spatafora J.W."/>
            <person name="Henrissat B."/>
            <person name="Nagy L.G."/>
            <person name="Aury J.M."/>
            <person name="Wincker P."/>
            <person name="Grigoriev I.V."/>
            <person name="Bonfante P."/>
            <person name="Martin F.M."/>
        </authorList>
    </citation>
    <scope>NUCLEOTIDE SEQUENCE [LARGE SCALE GENOMIC DNA]</scope>
    <source>
        <strain evidence="2 3">CCBAS932</strain>
    </source>
</reference>